<dbReference type="OrthoDB" id="2052976at2"/>
<dbReference type="EMBL" id="HE999757">
    <property type="protein sequence ID" value="CCO12176.2"/>
    <property type="molecule type" value="Genomic_DNA"/>
</dbReference>
<keyword evidence="2" id="KW-1185">Reference proteome</keyword>
<dbReference type="PANTHER" id="PTHR12526:SF630">
    <property type="entry name" value="GLYCOSYLTRANSFERASE"/>
    <property type="match status" value="1"/>
</dbReference>
<dbReference type="Gene3D" id="3.40.50.2000">
    <property type="entry name" value="Glycogen Phosphorylase B"/>
    <property type="match status" value="2"/>
</dbReference>
<evidence type="ECO:0000313" key="2">
    <source>
        <dbReference type="Proteomes" id="UP000000212"/>
    </source>
</evidence>
<reference evidence="2" key="1">
    <citation type="journal article" date="2013" name="Genome Announc.">
        <title>Complete Chromosome Sequence of Carnobacterium maltaromaticum LMA 28.</title>
        <authorList>
            <person name="Cailliez-Grimal C."/>
            <person name="Chaillou S."/>
            <person name="Anba-Mondoloni J."/>
            <person name="Loux V."/>
            <person name="Afzal M.I."/>
            <person name="Rahman A."/>
            <person name="Kergourlay G."/>
            <person name="Champomier-Verges M.C."/>
            <person name="Zagorec M."/>
            <person name="Dalgaard P."/>
            <person name="Leisner J.J."/>
            <person name="Prevost H."/>
            <person name="Revol-Junelles A.M."/>
            <person name="Borges F."/>
        </authorList>
    </citation>
    <scope>NUCLEOTIDE SEQUENCE</scope>
    <source>
        <strain evidence="2">LMA28</strain>
    </source>
</reference>
<evidence type="ECO:0000313" key="1">
    <source>
        <dbReference type="EMBL" id="CCO12176.2"/>
    </source>
</evidence>
<keyword evidence="1" id="KW-0808">Transferase</keyword>
<dbReference type="STRING" id="1234679.BN424_2754"/>
<proteinExistence type="predicted"/>
<dbReference type="RefSeq" id="WP_015077222.1">
    <property type="nucleotide sequence ID" value="NC_019425.2"/>
</dbReference>
<dbReference type="KEGG" id="cml:BN424_2754"/>
<dbReference type="GO" id="GO:0016740">
    <property type="term" value="F:transferase activity"/>
    <property type="evidence" value="ECO:0007669"/>
    <property type="project" value="UniProtKB-KW"/>
</dbReference>
<accession>K8EU69</accession>
<name>K8EU69_CARML</name>
<protein>
    <submittedName>
        <fullName evidence="1">Glycosyl transferases group 1 family protein</fullName>
    </submittedName>
</protein>
<dbReference type="SUPFAM" id="SSF53756">
    <property type="entry name" value="UDP-Glycosyltransferase/glycogen phosphorylase"/>
    <property type="match status" value="1"/>
</dbReference>
<dbReference type="Proteomes" id="UP000000212">
    <property type="component" value="Chromosome"/>
</dbReference>
<gene>
    <name evidence="1" type="ORF">BN424_2754</name>
</gene>
<organism evidence="1 2">
    <name type="scientific">Carnobacterium maltaromaticum LMA28</name>
    <dbReference type="NCBI Taxonomy" id="1234679"/>
    <lineage>
        <taxon>Bacteria</taxon>
        <taxon>Bacillati</taxon>
        <taxon>Bacillota</taxon>
        <taxon>Bacilli</taxon>
        <taxon>Lactobacillales</taxon>
        <taxon>Carnobacteriaceae</taxon>
        <taxon>Carnobacterium</taxon>
    </lineage>
</organism>
<dbReference type="eggNOG" id="COG0438">
    <property type="taxonomic scope" value="Bacteria"/>
</dbReference>
<dbReference type="HOGENOM" id="CLU_041132_3_0_9"/>
<dbReference type="AlphaFoldDB" id="K8EU69"/>
<dbReference type="PANTHER" id="PTHR12526">
    <property type="entry name" value="GLYCOSYLTRANSFERASE"/>
    <property type="match status" value="1"/>
</dbReference>
<dbReference type="Pfam" id="PF13692">
    <property type="entry name" value="Glyco_trans_1_4"/>
    <property type="match status" value="1"/>
</dbReference>
<sequence>MKNIIYFSFVDWFWIKQRPHHFAELLSEKYHVDFICTQSWKKNSNVINSHSDDKNNLSKNKFRVNDNLTIYRKKMIPKERKYSFIRKINNETIMKPFLYKLDKKNNYDTVILSYPLQYEYIDNELFINKKIIYDCMDNYKEFNGVASEELQKSEANLVKRADLIIVSSDKLKEVLVLNYPNIDDKIKVINNGVDIIHFDVNKTQKPSGLIIKNKYKKIGYIGTISDWVDLDLIEKVTNEVENIEFYMIGPKESHLDITKYLENPKLIFTGSIPYSKIPGIIKEMDVLIMPFVVNDVVESVNPVKIYEYLAMGKQIVATKYKETEKFKDLIELYHSGDYNDFINKINKVLTKINESDSIQKKIDFAEKNSWQSRIDAFCKIVDN</sequence>